<dbReference type="InterPro" id="IPR011049">
    <property type="entry name" value="Serralysin-like_metalloprot_C"/>
</dbReference>
<dbReference type="GO" id="GO:0005576">
    <property type="term" value="C:extracellular region"/>
    <property type="evidence" value="ECO:0007669"/>
    <property type="project" value="UniProtKB-SubCell"/>
</dbReference>
<dbReference type="GO" id="GO:0005509">
    <property type="term" value="F:calcium ion binding"/>
    <property type="evidence" value="ECO:0007669"/>
    <property type="project" value="InterPro"/>
</dbReference>
<evidence type="ECO:0000259" key="3">
    <source>
        <dbReference type="Pfam" id="PF18885"/>
    </source>
</evidence>
<organism evidence="4 5">
    <name type="scientific">Azospirillum palustre</name>
    <dbReference type="NCBI Taxonomy" id="2044885"/>
    <lineage>
        <taxon>Bacteria</taxon>
        <taxon>Pseudomonadati</taxon>
        <taxon>Pseudomonadota</taxon>
        <taxon>Alphaproteobacteria</taxon>
        <taxon>Rhodospirillales</taxon>
        <taxon>Azospirillaceae</taxon>
        <taxon>Azospirillum</taxon>
    </lineage>
</organism>
<dbReference type="AlphaFoldDB" id="A0A2B8BFN9"/>
<comment type="subcellular location">
    <subcellularLocation>
        <location evidence="1">Secreted</location>
    </subcellularLocation>
</comment>
<dbReference type="Pfam" id="PF18885">
    <property type="entry name" value="DUF5648"/>
    <property type="match status" value="1"/>
</dbReference>
<dbReference type="PRINTS" id="PR00313">
    <property type="entry name" value="CABNDNGRPT"/>
</dbReference>
<protein>
    <recommendedName>
        <fullName evidence="3">DUF5648 domain-containing protein</fullName>
    </recommendedName>
</protein>
<dbReference type="InterPro" id="IPR001343">
    <property type="entry name" value="Hemolysn_Ca-bd"/>
</dbReference>
<comment type="caution">
    <text evidence="4">The sequence shown here is derived from an EMBL/GenBank/DDBJ whole genome shotgun (WGS) entry which is preliminary data.</text>
</comment>
<dbReference type="PANTHER" id="PTHR38340:SF1">
    <property type="entry name" value="S-LAYER PROTEIN"/>
    <property type="match status" value="1"/>
</dbReference>
<dbReference type="Pfam" id="PF00353">
    <property type="entry name" value="HemolysinCabind"/>
    <property type="match status" value="3"/>
</dbReference>
<dbReference type="OrthoDB" id="733404at2"/>
<dbReference type="Gene3D" id="2.150.10.10">
    <property type="entry name" value="Serralysin-like metalloprotease, C-terminal"/>
    <property type="match status" value="2"/>
</dbReference>
<dbReference type="SUPFAM" id="SSF51120">
    <property type="entry name" value="beta-Roll"/>
    <property type="match status" value="2"/>
</dbReference>
<dbReference type="Proteomes" id="UP000225379">
    <property type="component" value="Unassembled WGS sequence"/>
</dbReference>
<keyword evidence="5" id="KW-1185">Reference proteome</keyword>
<dbReference type="PANTHER" id="PTHR38340">
    <property type="entry name" value="S-LAYER PROTEIN"/>
    <property type="match status" value="1"/>
</dbReference>
<accession>A0A2B8BFN9</accession>
<keyword evidence="2" id="KW-0964">Secreted</keyword>
<feature type="domain" description="DUF5648" evidence="3">
    <location>
        <begin position="8"/>
        <end position="149"/>
    </location>
</feature>
<sequence length="561" mass="59742">MDGVIPKAFRFFNRRTGEHFYTASAAERDAIIAGMADMSYEGVAFLQGGGASNPVSVARFVRLDTGEHFYTASVTERDYILQNMADHYRLEDPQAFLVSATPDYQFSQPVYRFLDTATGSHFFTASESERDGVMASLSTYRYEGVAFYAKPTPPLPPAPSGAFDETWYLQAYPDVRDAVNAGWMTARTHYDAFGRREGRMPNDMAALNGDDHWTAFDGAPGHVRILNGGSGNDILDGIDGYSISTSTMVGGHTGYSDYSDRLFGETGDDTLYGAQNDTLNGGSGNDTYYVHSAGVLVTEATDAGTDELVLIEDGISGYYTYSMPANVERMRVFINPIPDPSVPTIAGSAADDWISAGSTNTPIQLLGGSGNDTLNGGSGGSGGAVVEGGAGDDYLLAVGYNDARFYTWVASGNDTLSGGDGDDTLVAWTGNDRLTGGNGADTFLVDLGSPPNRLWQDPKAWTSYPGPGGSSYVLWSGTSVTTVTDFQPGVDMLSFHHTSLSLSDIMARFTDRADGMGVVASFTNGELGLSASGVTGNGFTLSLDTVKQWQVSANWFSVSPT</sequence>
<dbReference type="InterPro" id="IPR043708">
    <property type="entry name" value="DUF5648"/>
</dbReference>
<proteinExistence type="predicted"/>
<evidence type="ECO:0000313" key="5">
    <source>
        <dbReference type="Proteomes" id="UP000225379"/>
    </source>
</evidence>
<dbReference type="InterPro" id="IPR050557">
    <property type="entry name" value="RTX_toxin/Mannuronan_C5-epim"/>
</dbReference>
<dbReference type="PROSITE" id="PS00330">
    <property type="entry name" value="HEMOLYSIN_CALCIUM"/>
    <property type="match status" value="1"/>
</dbReference>
<dbReference type="InterPro" id="IPR018511">
    <property type="entry name" value="Hemolysin-typ_Ca-bd_CS"/>
</dbReference>
<evidence type="ECO:0000256" key="1">
    <source>
        <dbReference type="ARBA" id="ARBA00004613"/>
    </source>
</evidence>
<name>A0A2B8BFN9_9PROT</name>
<gene>
    <name evidence="4" type="ORF">CRT60_16900</name>
</gene>
<evidence type="ECO:0000256" key="2">
    <source>
        <dbReference type="ARBA" id="ARBA00022525"/>
    </source>
</evidence>
<evidence type="ECO:0000313" key="4">
    <source>
        <dbReference type="EMBL" id="PGH56590.1"/>
    </source>
</evidence>
<dbReference type="RefSeq" id="WP_098737677.1">
    <property type="nucleotide sequence ID" value="NZ_PDKW01000041.1"/>
</dbReference>
<dbReference type="EMBL" id="PDKW01000041">
    <property type="protein sequence ID" value="PGH56590.1"/>
    <property type="molecule type" value="Genomic_DNA"/>
</dbReference>
<reference evidence="5" key="1">
    <citation type="submission" date="2017-10" db="EMBL/GenBank/DDBJ databases">
        <authorList>
            <person name="Kravchenko I.K."/>
            <person name="Grouzdev D.S."/>
        </authorList>
    </citation>
    <scope>NUCLEOTIDE SEQUENCE [LARGE SCALE GENOMIC DNA]</scope>
    <source>
        <strain evidence="5">B2</strain>
    </source>
</reference>